<dbReference type="GO" id="GO:0016491">
    <property type="term" value="F:oxidoreductase activity"/>
    <property type="evidence" value="ECO:0007669"/>
    <property type="project" value="TreeGrafter"/>
</dbReference>
<evidence type="ECO:0008006" key="4">
    <source>
        <dbReference type="Google" id="ProtNLM"/>
    </source>
</evidence>
<proteinExistence type="inferred from homology"/>
<gene>
    <name evidence="2" type="ORF">B0T17DRAFT_463145</name>
</gene>
<name>A0AA39X073_9PEZI</name>
<organism evidence="2 3">
    <name type="scientific">Bombardia bombarda</name>
    <dbReference type="NCBI Taxonomy" id="252184"/>
    <lineage>
        <taxon>Eukaryota</taxon>
        <taxon>Fungi</taxon>
        <taxon>Dikarya</taxon>
        <taxon>Ascomycota</taxon>
        <taxon>Pezizomycotina</taxon>
        <taxon>Sordariomycetes</taxon>
        <taxon>Sordariomycetidae</taxon>
        <taxon>Sordariales</taxon>
        <taxon>Lasiosphaeriaceae</taxon>
        <taxon>Bombardia</taxon>
    </lineage>
</organism>
<reference evidence="2" key="1">
    <citation type="submission" date="2023-06" db="EMBL/GenBank/DDBJ databases">
        <title>Genome-scale phylogeny and comparative genomics of the fungal order Sordariales.</title>
        <authorList>
            <consortium name="Lawrence Berkeley National Laboratory"/>
            <person name="Hensen N."/>
            <person name="Bonometti L."/>
            <person name="Westerberg I."/>
            <person name="Brannstrom I.O."/>
            <person name="Guillou S."/>
            <person name="Cros-Aarteil S."/>
            <person name="Calhoun S."/>
            <person name="Haridas S."/>
            <person name="Kuo A."/>
            <person name="Mondo S."/>
            <person name="Pangilinan J."/>
            <person name="Riley R."/>
            <person name="LaButti K."/>
            <person name="Andreopoulos B."/>
            <person name="Lipzen A."/>
            <person name="Chen C."/>
            <person name="Yanf M."/>
            <person name="Daum C."/>
            <person name="Ng V."/>
            <person name="Clum A."/>
            <person name="Steindorff A."/>
            <person name="Ohm R."/>
            <person name="Martin F."/>
            <person name="Silar P."/>
            <person name="Natvig D."/>
            <person name="Lalanne C."/>
            <person name="Gautier V."/>
            <person name="Ament-velasquez S.L."/>
            <person name="Kruys A."/>
            <person name="Hutchinson M.I."/>
            <person name="Powell A.J."/>
            <person name="Barry K."/>
            <person name="Miller A.N."/>
            <person name="Grigoriev I.V."/>
            <person name="Debuchy R."/>
            <person name="Gladieux P."/>
            <person name="Thoren M.H."/>
            <person name="Johannesson H."/>
        </authorList>
    </citation>
    <scope>NUCLEOTIDE SEQUENCE</scope>
    <source>
        <strain evidence="2">SMH3391-2</strain>
    </source>
</reference>
<dbReference type="InterPro" id="IPR002347">
    <property type="entry name" value="SDR_fam"/>
</dbReference>
<comment type="caution">
    <text evidence="2">The sequence shown here is derived from an EMBL/GenBank/DDBJ whole genome shotgun (WGS) entry which is preliminary data.</text>
</comment>
<dbReference type="InterPro" id="IPR036291">
    <property type="entry name" value="NAD(P)-bd_dom_sf"/>
</dbReference>
<dbReference type="AlphaFoldDB" id="A0AA39X073"/>
<dbReference type="EMBL" id="JAULSR010000003">
    <property type="protein sequence ID" value="KAK0624582.1"/>
    <property type="molecule type" value="Genomic_DNA"/>
</dbReference>
<keyword evidence="3" id="KW-1185">Reference proteome</keyword>
<dbReference type="Proteomes" id="UP001174934">
    <property type="component" value="Unassembled WGS sequence"/>
</dbReference>
<evidence type="ECO:0000313" key="3">
    <source>
        <dbReference type="Proteomes" id="UP001174934"/>
    </source>
</evidence>
<protein>
    <recommendedName>
        <fullName evidence="4">NAD(P)-binding protein</fullName>
    </recommendedName>
</protein>
<accession>A0AA39X073</accession>
<feature type="non-terminal residue" evidence="2">
    <location>
        <position position="144"/>
    </location>
</feature>
<sequence>GVHTLEINFTDEASILAAAAAFGDNKLDVLVNCGGKVILNSHPVSQTRLAILHKPLISTQGPFLSSKAFLPSLSKAPLGKIISISSNMAGVERLNQLTKTMAINLQKLHLSHVVTLAVHPGWLPTRLAGFHGADDMETCMAGLV</sequence>
<evidence type="ECO:0000313" key="2">
    <source>
        <dbReference type="EMBL" id="KAK0624582.1"/>
    </source>
</evidence>
<dbReference type="GO" id="GO:0005737">
    <property type="term" value="C:cytoplasm"/>
    <property type="evidence" value="ECO:0007669"/>
    <property type="project" value="TreeGrafter"/>
</dbReference>
<dbReference type="PANTHER" id="PTHR43544">
    <property type="entry name" value="SHORT-CHAIN DEHYDROGENASE/REDUCTASE"/>
    <property type="match status" value="1"/>
</dbReference>
<dbReference type="Gene3D" id="3.40.50.720">
    <property type="entry name" value="NAD(P)-binding Rossmann-like Domain"/>
    <property type="match status" value="1"/>
</dbReference>
<dbReference type="InterPro" id="IPR051468">
    <property type="entry name" value="Fungal_SecMetab_SDRs"/>
</dbReference>
<feature type="non-terminal residue" evidence="2">
    <location>
        <position position="1"/>
    </location>
</feature>
<dbReference type="Pfam" id="PF00106">
    <property type="entry name" value="adh_short"/>
    <property type="match status" value="1"/>
</dbReference>
<comment type="similarity">
    <text evidence="1">Belongs to the short-chain dehydrogenases/reductases (SDR) family.</text>
</comment>
<dbReference type="SUPFAM" id="SSF51735">
    <property type="entry name" value="NAD(P)-binding Rossmann-fold domains"/>
    <property type="match status" value="1"/>
</dbReference>
<dbReference type="PANTHER" id="PTHR43544:SF12">
    <property type="entry name" value="NAD(P)-BINDING ROSSMANN-FOLD SUPERFAMILY PROTEIN"/>
    <property type="match status" value="1"/>
</dbReference>
<evidence type="ECO:0000256" key="1">
    <source>
        <dbReference type="ARBA" id="ARBA00006484"/>
    </source>
</evidence>